<dbReference type="EnsemblMetazoa" id="ADIR009714-RA">
    <property type="protein sequence ID" value="ADIR009714-PA"/>
    <property type="gene ID" value="ADIR009714"/>
</dbReference>
<dbReference type="AlphaFoldDB" id="A0A182NPX9"/>
<reference evidence="1" key="2">
    <citation type="submission" date="2020-05" db="UniProtKB">
        <authorList>
            <consortium name="EnsemblMetazoa"/>
        </authorList>
    </citation>
    <scope>IDENTIFICATION</scope>
    <source>
        <strain evidence="1">WRAIR2</strain>
    </source>
</reference>
<evidence type="ECO:0000313" key="2">
    <source>
        <dbReference type="Proteomes" id="UP000075884"/>
    </source>
</evidence>
<name>A0A182NPX9_9DIPT</name>
<proteinExistence type="predicted"/>
<dbReference type="VEuPathDB" id="VectorBase:ADIR009714"/>
<protein>
    <submittedName>
        <fullName evidence="1">Uncharacterized protein</fullName>
    </submittedName>
</protein>
<keyword evidence="2" id="KW-1185">Reference proteome</keyword>
<accession>A0A182NPX9</accession>
<organism evidence="1 2">
    <name type="scientific">Anopheles dirus</name>
    <dbReference type="NCBI Taxonomy" id="7168"/>
    <lineage>
        <taxon>Eukaryota</taxon>
        <taxon>Metazoa</taxon>
        <taxon>Ecdysozoa</taxon>
        <taxon>Arthropoda</taxon>
        <taxon>Hexapoda</taxon>
        <taxon>Insecta</taxon>
        <taxon>Pterygota</taxon>
        <taxon>Neoptera</taxon>
        <taxon>Endopterygota</taxon>
        <taxon>Diptera</taxon>
        <taxon>Nematocera</taxon>
        <taxon>Culicoidea</taxon>
        <taxon>Culicidae</taxon>
        <taxon>Anophelinae</taxon>
        <taxon>Anopheles</taxon>
    </lineage>
</organism>
<dbReference type="Proteomes" id="UP000075884">
    <property type="component" value="Unassembled WGS sequence"/>
</dbReference>
<reference evidence="2" key="1">
    <citation type="submission" date="2013-03" db="EMBL/GenBank/DDBJ databases">
        <title>The Genome Sequence of Anopheles dirus WRAIR2.</title>
        <authorList>
            <consortium name="The Broad Institute Genomics Platform"/>
            <person name="Neafsey D.E."/>
            <person name="Walton C."/>
            <person name="Walker B."/>
            <person name="Young S.K."/>
            <person name="Zeng Q."/>
            <person name="Gargeya S."/>
            <person name="Fitzgerald M."/>
            <person name="Haas B."/>
            <person name="Abouelleil A."/>
            <person name="Allen A.W."/>
            <person name="Alvarado L."/>
            <person name="Arachchi H.M."/>
            <person name="Berlin A.M."/>
            <person name="Chapman S.B."/>
            <person name="Gainer-Dewar J."/>
            <person name="Goldberg J."/>
            <person name="Griggs A."/>
            <person name="Gujja S."/>
            <person name="Hansen M."/>
            <person name="Howarth C."/>
            <person name="Imamovic A."/>
            <person name="Ireland A."/>
            <person name="Larimer J."/>
            <person name="McCowan C."/>
            <person name="Murphy C."/>
            <person name="Pearson M."/>
            <person name="Poon T.W."/>
            <person name="Priest M."/>
            <person name="Roberts A."/>
            <person name="Saif S."/>
            <person name="Shea T."/>
            <person name="Sisk P."/>
            <person name="Sykes S."/>
            <person name="Wortman J."/>
            <person name="Nusbaum C."/>
            <person name="Birren B."/>
        </authorList>
    </citation>
    <scope>NUCLEOTIDE SEQUENCE [LARGE SCALE GENOMIC DNA]</scope>
    <source>
        <strain evidence="2">WRAIR2</strain>
    </source>
</reference>
<evidence type="ECO:0000313" key="1">
    <source>
        <dbReference type="EnsemblMetazoa" id="ADIR009714-PA"/>
    </source>
</evidence>
<sequence>MKIARMSTSKWYFYIERSLIWNSKVS</sequence>